<dbReference type="EMBL" id="JAYLVJ010000085">
    <property type="protein sequence ID" value="MEO1759672.1"/>
    <property type="molecule type" value="Genomic_DNA"/>
</dbReference>
<proteinExistence type="predicted"/>
<organism evidence="1 2">
    <name type="scientific">Paraburkholderia caribensis</name>
    <dbReference type="NCBI Taxonomy" id="75105"/>
    <lineage>
        <taxon>Bacteria</taxon>
        <taxon>Pseudomonadati</taxon>
        <taxon>Pseudomonadota</taxon>
        <taxon>Betaproteobacteria</taxon>
        <taxon>Burkholderiales</taxon>
        <taxon>Burkholderiaceae</taxon>
        <taxon>Paraburkholderia</taxon>
    </lineage>
</organism>
<sequence>MWTCRNCNGRFAFDQVEAQIDEGGYFFICPGCDYRNKLVNTGADATGRPQFVQRDE</sequence>
<evidence type="ECO:0000313" key="1">
    <source>
        <dbReference type="EMBL" id="MEO1759672.1"/>
    </source>
</evidence>
<keyword evidence="2" id="KW-1185">Reference proteome</keyword>
<dbReference type="Proteomes" id="UP001462961">
    <property type="component" value="Unassembled WGS sequence"/>
</dbReference>
<gene>
    <name evidence="1" type="ORF">VOI32_38115</name>
</gene>
<name>A0ABV0E8K3_9BURK</name>
<accession>A0ABV0E8K3</accession>
<evidence type="ECO:0000313" key="2">
    <source>
        <dbReference type="Proteomes" id="UP001462961"/>
    </source>
</evidence>
<dbReference type="RefSeq" id="WP_012406512.1">
    <property type="nucleotide sequence ID" value="NZ_JAKUCO010000091.1"/>
</dbReference>
<reference evidence="1 2" key="1">
    <citation type="submission" date="2024-01" db="EMBL/GenBank/DDBJ databases">
        <title>The diversity of rhizobia nodulating Mimosa spp. in eleven states of Brazil covering several biomes is determined by host plant, location, and edaphic factors.</title>
        <authorList>
            <person name="Rouws L."/>
            <person name="Barauna A."/>
            <person name="Beukes C."/>
            <person name="De Faria S.M."/>
            <person name="Gross E."/>
            <person name="Dos Reis Junior F.B."/>
            <person name="Simon M."/>
            <person name="Maluk M."/>
            <person name="Odee D.W."/>
            <person name="Kenicer G."/>
            <person name="Young J.P.W."/>
            <person name="Reis V.M."/>
            <person name="Zilli J."/>
            <person name="James E.K."/>
        </authorList>
    </citation>
    <scope>NUCLEOTIDE SEQUENCE [LARGE SCALE GENOMIC DNA]</scope>
    <source>
        <strain evidence="1 2">JHI1651</strain>
    </source>
</reference>
<protein>
    <submittedName>
        <fullName evidence="1">Uncharacterized protein</fullName>
    </submittedName>
</protein>
<comment type="caution">
    <text evidence="1">The sequence shown here is derived from an EMBL/GenBank/DDBJ whole genome shotgun (WGS) entry which is preliminary data.</text>
</comment>